<dbReference type="PRINTS" id="PR00121">
    <property type="entry name" value="NAKATPASE"/>
</dbReference>
<dbReference type="SUPFAM" id="SSF81665">
    <property type="entry name" value="Calcium ATPase, transmembrane domain M"/>
    <property type="match status" value="1"/>
</dbReference>
<protein>
    <recommendedName>
        <fullName evidence="4">Cation-transporting P-type ATPase C-terminal domain-containing protein</fullName>
    </recommendedName>
</protein>
<dbReference type="GO" id="GO:0036376">
    <property type="term" value="P:sodium ion export across plasma membrane"/>
    <property type="evidence" value="ECO:0007669"/>
    <property type="project" value="TreeGrafter"/>
</dbReference>
<dbReference type="Proteomes" id="UP000886998">
    <property type="component" value="Unassembled WGS sequence"/>
</dbReference>
<feature type="transmembrane region" description="Helical" evidence="3">
    <location>
        <begin position="48"/>
        <end position="71"/>
    </location>
</feature>
<feature type="transmembrane region" description="Helical" evidence="3">
    <location>
        <begin position="112"/>
        <end position="131"/>
    </location>
</feature>
<dbReference type="GO" id="GO:0030007">
    <property type="term" value="P:intracellular potassium ion homeostasis"/>
    <property type="evidence" value="ECO:0007669"/>
    <property type="project" value="TreeGrafter"/>
</dbReference>
<dbReference type="GO" id="GO:1990573">
    <property type="term" value="P:potassium ion import across plasma membrane"/>
    <property type="evidence" value="ECO:0007669"/>
    <property type="project" value="TreeGrafter"/>
</dbReference>
<dbReference type="EMBL" id="BMAV01010677">
    <property type="protein sequence ID" value="GFY55955.1"/>
    <property type="molecule type" value="Genomic_DNA"/>
</dbReference>
<keyword evidence="6" id="KW-1185">Reference proteome</keyword>
<dbReference type="OrthoDB" id="6417367at2759"/>
<reference evidence="5" key="1">
    <citation type="submission" date="2020-08" db="EMBL/GenBank/DDBJ databases">
        <title>Multicomponent nature underlies the extraordinary mechanical properties of spider dragline silk.</title>
        <authorList>
            <person name="Kono N."/>
            <person name="Nakamura H."/>
            <person name="Mori M."/>
            <person name="Yoshida Y."/>
            <person name="Ohtoshi R."/>
            <person name="Malay A.D."/>
            <person name="Moran D.A.P."/>
            <person name="Tomita M."/>
            <person name="Numata K."/>
            <person name="Arakawa K."/>
        </authorList>
    </citation>
    <scope>NUCLEOTIDE SEQUENCE</scope>
</reference>
<comment type="caution">
    <text evidence="5">The sequence shown here is derived from an EMBL/GenBank/DDBJ whole genome shotgun (WGS) entry which is preliminary data.</text>
</comment>
<evidence type="ECO:0000256" key="2">
    <source>
        <dbReference type="ARBA" id="ARBA00022475"/>
    </source>
</evidence>
<sequence>MCALNAFDNRSVVLQVPAISLAYEHPESDIMKRQPRDPSKDKLVNERLISIAYGQIGMIQGAAGFFAYFVIMGENGFLPSRLLGVRKHWDSKAINDLEDSYNQEWTYHDRKILEYTCHTAFFASIVIVQWADLIICKTRRNSILHQGMKNHVLNFGLVFETALAAFLSYCPGMDKGLRMYPLKSLLQMCPKNLSLESIIFKDLNSCKSACNECDQLVVSSLPFSFLIFVYDEARRFILRRNPGGWVERETYY</sequence>
<dbReference type="Gene3D" id="1.20.1110.10">
    <property type="entry name" value="Calcium-transporting ATPase, transmembrane domain"/>
    <property type="match status" value="2"/>
</dbReference>
<evidence type="ECO:0000256" key="3">
    <source>
        <dbReference type="SAM" id="Phobius"/>
    </source>
</evidence>
<feature type="domain" description="Cation-transporting P-type ATPase C-terminal" evidence="4">
    <location>
        <begin position="16"/>
        <end position="236"/>
    </location>
</feature>
<dbReference type="PANTHER" id="PTHR43294:SF13">
    <property type="entry name" value="SODIUM_POTASSIUM-TRANSPORTING ATPASE SUBUNIT ALPHA"/>
    <property type="match status" value="1"/>
</dbReference>
<gene>
    <name evidence="5" type="primary">Atpalpha</name>
    <name evidence="5" type="ORF">TNIN_23481</name>
</gene>
<dbReference type="GO" id="GO:0005391">
    <property type="term" value="F:P-type sodium:potassium-exchanging transporter activity"/>
    <property type="evidence" value="ECO:0007669"/>
    <property type="project" value="TreeGrafter"/>
</dbReference>
<evidence type="ECO:0000259" key="4">
    <source>
        <dbReference type="Pfam" id="PF00689"/>
    </source>
</evidence>
<organism evidence="5 6">
    <name type="scientific">Trichonephila inaurata madagascariensis</name>
    <dbReference type="NCBI Taxonomy" id="2747483"/>
    <lineage>
        <taxon>Eukaryota</taxon>
        <taxon>Metazoa</taxon>
        <taxon>Ecdysozoa</taxon>
        <taxon>Arthropoda</taxon>
        <taxon>Chelicerata</taxon>
        <taxon>Arachnida</taxon>
        <taxon>Araneae</taxon>
        <taxon>Araneomorphae</taxon>
        <taxon>Entelegynae</taxon>
        <taxon>Araneoidea</taxon>
        <taxon>Nephilidae</taxon>
        <taxon>Trichonephila</taxon>
        <taxon>Trichonephila inaurata</taxon>
    </lineage>
</organism>
<dbReference type="InterPro" id="IPR023298">
    <property type="entry name" value="ATPase_P-typ_TM_dom_sf"/>
</dbReference>
<evidence type="ECO:0000313" key="6">
    <source>
        <dbReference type="Proteomes" id="UP000886998"/>
    </source>
</evidence>
<name>A0A8X6XLN3_9ARAC</name>
<dbReference type="GO" id="GO:1902600">
    <property type="term" value="P:proton transmembrane transport"/>
    <property type="evidence" value="ECO:0007669"/>
    <property type="project" value="TreeGrafter"/>
</dbReference>
<keyword evidence="3" id="KW-0812">Transmembrane</keyword>
<feature type="transmembrane region" description="Helical" evidence="3">
    <location>
        <begin position="151"/>
        <end position="170"/>
    </location>
</feature>
<evidence type="ECO:0000313" key="5">
    <source>
        <dbReference type="EMBL" id="GFY55955.1"/>
    </source>
</evidence>
<dbReference type="GO" id="GO:0005886">
    <property type="term" value="C:plasma membrane"/>
    <property type="evidence" value="ECO:0007669"/>
    <property type="project" value="UniProtKB-SubCell"/>
</dbReference>
<dbReference type="FunFam" id="1.20.1110.10:FF:000095">
    <property type="entry name" value="Sodium/potassium-transporting ATPase subunit alpha-1"/>
    <property type="match status" value="1"/>
</dbReference>
<keyword evidence="3" id="KW-1133">Transmembrane helix</keyword>
<evidence type="ECO:0000256" key="1">
    <source>
        <dbReference type="ARBA" id="ARBA00004651"/>
    </source>
</evidence>
<dbReference type="Pfam" id="PF00689">
    <property type="entry name" value="Cation_ATPase_C"/>
    <property type="match status" value="1"/>
</dbReference>
<dbReference type="PANTHER" id="PTHR43294">
    <property type="entry name" value="SODIUM/POTASSIUM-TRANSPORTING ATPASE SUBUNIT ALPHA"/>
    <property type="match status" value="1"/>
</dbReference>
<dbReference type="InterPro" id="IPR006068">
    <property type="entry name" value="ATPase_P-typ_cation-transptr_C"/>
</dbReference>
<accession>A0A8X6XLN3</accession>
<keyword evidence="2" id="KW-1003">Cell membrane</keyword>
<proteinExistence type="predicted"/>
<keyword evidence="3" id="KW-0472">Membrane</keyword>
<dbReference type="GO" id="GO:0006883">
    <property type="term" value="P:intracellular sodium ion homeostasis"/>
    <property type="evidence" value="ECO:0007669"/>
    <property type="project" value="TreeGrafter"/>
</dbReference>
<dbReference type="AlphaFoldDB" id="A0A8X6XLN3"/>
<comment type="subcellular location">
    <subcellularLocation>
        <location evidence="1">Cell membrane</location>
        <topology evidence="1">Multi-pass membrane protein</topology>
    </subcellularLocation>
</comment>
<dbReference type="InterPro" id="IPR050510">
    <property type="entry name" value="Cation_transp_ATPase_P-type"/>
</dbReference>